<proteinExistence type="predicted"/>
<name>A0A8S5SML6_9CAUD</name>
<evidence type="ECO:0000313" key="1">
    <source>
        <dbReference type="EMBL" id="DAF52293.1"/>
    </source>
</evidence>
<organism evidence="1">
    <name type="scientific">Podoviridae sp. ctIKM86</name>
    <dbReference type="NCBI Taxonomy" id="2827729"/>
    <lineage>
        <taxon>Viruses</taxon>
        <taxon>Duplodnaviria</taxon>
        <taxon>Heunggongvirae</taxon>
        <taxon>Uroviricota</taxon>
        <taxon>Caudoviricetes</taxon>
    </lineage>
</organism>
<reference evidence="1" key="1">
    <citation type="journal article" date="2021" name="Proc. Natl. Acad. Sci. U.S.A.">
        <title>A Catalog of Tens of Thousands of Viruses from Human Metagenomes Reveals Hidden Associations with Chronic Diseases.</title>
        <authorList>
            <person name="Tisza M.J."/>
            <person name="Buck C.B."/>
        </authorList>
    </citation>
    <scope>NUCLEOTIDE SEQUENCE</scope>
    <source>
        <strain evidence="1">CtIKM86</strain>
    </source>
</reference>
<accession>A0A8S5SML6</accession>
<protein>
    <submittedName>
        <fullName evidence="1">Uncharacterized protein</fullName>
    </submittedName>
</protein>
<dbReference type="EMBL" id="BK032631">
    <property type="protein sequence ID" value="DAF52293.1"/>
    <property type="molecule type" value="Genomic_DNA"/>
</dbReference>
<sequence>MTLNDLIPVLDKDQQIVIWFSDDIIGVGSISTLKRRKAIKALLNRKVTTMYVYNNELHIHTDFK</sequence>